<feature type="site" description="Positions MEP for the nucleophilic attack" evidence="7">
    <location>
        <position position="156"/>
    </location>
</feature>
<dbReference type="HAMAP" id="MF_00108">
    <property type="entry name" value="IspD"/>
    <property type="match status" value="1"/>
</dbReference>
<evidence type="ECO:0000313" key="8">
    <source>
        <dbReference type="EMBL" id="MBO8463243.1"/>
    </source>
</evidence>
<name>A0A9D9I148_9FIRM</name>
<comment type="caution">
    <text evidence="8">The sequence shown here is derived from an EMBL/GenBank/DDBJ whole genome shotgun (WGS) entry which is preliminary data.</text>
</comment>
<dbReference type="Proteomes" id="UP000823618">
    <property type="component" value="Unassembled WGS sequence"/>
</dbReference>
<dbReference type="EC" id="2.7.7.60" evidence="7"/>
<dbReference type="InterPro" id="IPR034683">
    <property type="entry name" value="IspD/TarI"/>
</dbReference>
<evidence type="ECO:0000256" key="7">
    <source>
        <dbReference type="HAMAP-Rule" id="MF_00108"/>
    </source>
</evidence>
<evidence type="ECO:0000256" key="3">
    <source>
        <dbReference type="ARBA" id="ARBA00009789"/>
    </source>
</evidence>
<dbReference type="CDD" id="cd02516">
    <property type="entry name" value="CDP-ME_synthetase"/>
    <property type="match status" value="1"/>
</dbReference>
<dbReference type="GO" id="GO:0019288">
    <property type="term" value="P:isopentenyl diphosphate biosynthetic process, methylerythritol 4-phosphate pathway"/>
    <property type="evidence" value="ECO:0007669"/>
    <property type="project" value="UniProtKB-UniRule"/>
</dbReference>
<comment type="function">
    <text evidence="7">Catalyzes the formation of 4-diphosphocytidyl-2-C-methyl-D-erythritol from CTP and 2-C-methyl-D-erythritol 4-phosphate (MEP).</text>
</comment>
<comment type="pathway">
    <text evidence="2 7">Isoprenoid biosynthesis; isopentenyl diphosphate biosynthesis via DXP pathway; isopentenyl diphosphate from 1-deoxy-D-xylulose 5-phosphate: step 2/6.</text>
</comment>
<reference evidence="8" key="2">
    <citation type="journal article" date="2021" name="PeerJ">
        <title>Extensive microbial diversity within the chicken gut microbiome revealed by metagenomics and culture.</title>
        <authorList>
            <person name="Gilroy R."/>
            <person name="Ravi A."/>
            <person name="Getino M."/>
            <person name="Pursley I."/>
            <person name="Horton D.L."/>
            <person name="Alikhan N.F."/>
            <person name="Baker D."/>
            <person name="Gharbi K."/>
            <person name="Hall N."/>
            <person name="Watson M."/>
            <person name="Adriaenssens E.M."/>
            <person name="Foster-Nyarko E."/>
            <person name="Jarju S."/>
            <person name="Secka A."/>
            <person name="Antonio M."/>
            <person name="Oren A."/>
            <person name="Chaudhuri R.R."/>
            <person name="La Ragione R."/>
            <person name="Hildebrand F."/>
            <person name="Pallen M.J."/>
        </authorList>
    </citation>
    <scope>NUCLEOTIDE SEQUENCE</scope>
    <source>
        <strain evidence="8">E3-2379</strain>
    </source>
</reference>
<dbReference type="EMBL" id="JADIML010000137">
    <property type="protein sequence ID" value="MBO8463243.1"/>
    <property type="molecule type" value="Genomic_DNA"/>
</dbReference>
<dbReference type="InterPro" id="IPR018294">
    <property type="entry name" value="ISPD_synthase_CS"/>
</dbReference>
<reference evidence="8" key="1">
    <citation type="submission" date="2020-10" db="EMBL/GenBank/DDBJ databases">
        <authorList>
            <person name="Gilroy R."/>
        </authorList>
    </citation>
    <scope>NUCLEOTIDE SEQUENCE</scope>
    <source>
        <strain evidence="8">E3-2379</strain>
    </source>
</reference>
<feature type="site" description="Transition state stabilizer" evidence="7">
    <location>
        <position position="18"/>
    </location>
</feature>
<dbReference type="PANTHER" id="PTHR32125:SF4">
    <property type="entry name" value="2-C-METHYL-D-ERYTHRITOL 4-PHOSPHATE CYTIDYLYLTRANSFERASE, CHLOROPLASTIC"/>
    <property type="match status" value="1"/>
</dbReference>
<comment type="catalytic activity">
    <reaction evidence="1 7">
        <text>2-C-methyl-D-erythritol 4-phosphate + CTP + H(+) = 4-CDP-2-C-methyl-D-erythritol + diphosphate</text>
        <dbReference type="Rhea" id="RHEA:13429"/>
        <dbReference type="ChEBI" id="CHEBI:15378"/>
        <dbReference type="ChEBI" id="CHEBI:33019"/>
        <dbReference type="ChEBI" id="CHEBI:37563"/>
        <dbReference type="ChEBI" id="CHEBI:57823"/>
        <dbReference type="ChEBI" id="CHEBI:58262"/>
        <dbReference type="EC" id="2.7.7.60"/>
    </reaction>
</comment>
<sequence>MKKEKVIAIVLAAGKGKRMKSDTAKQYMMLGKYPVIYYSLKQFEQSGVDEIILVVGEGEVEYCSKEIVEKFQIKKVTNIIEGGKERYESVYHALATIKEGEYVLIHDGARPMITEEIIASSIENVKQYRACVVGVPVKDTIKFVDKDNYAKETPDRNFIWAVQTPQSFQLQIIKQAYENMMVSEDKSVTDDAMVVERYTKQSIKMIMGSYENIKITTPEDLAIAKCFLII</sequence>
<dbReference type="InterPro" id="IPR001228">
    <property type="entry name" value="IspD"/>
</dbReference>
<dbReference type="NCBIfam" id="TIGR00453">
    <property type="entry name" value="ispD"/>
    <property type="match status" value="1"/>
</dbReference>
<dbReference type="InterPro" id="IPR050088">
    <property type="entry name" value="IspD/TarI_cytidylyltransf_bact"/>
</dbReference>
<dbReference type="SUPFAM" id="SSF53448">
    <property type="entry name" value="Nucleotide-diphospho-sugar transferases"/>
    <property type="match status" value="1"/>
</dbReference>
<gene>
    <name evidence="7 8" type="primary">ispD</name>
    <name evidence="8" type="ORF">IAC13_04855</name>
</gene>
<evidence type="ECO:0000313" key="9">
    <source>
        <dbReference type="Proteomes" id="UP000823618"/>
    </source>
</evidence>
<dbReference type="InterPro" id="IPR029044">
    <property type="entry name" value="Nucleotide-diphossugar_trans"/>
</dbReference>
<feature type="site" description="Transition state stabilizer" evidence="7">
    <location>
        <position position="25"/>
    </location>
</feature>
<evidence type="ECO:0000256" key="4">
    <source>
        <dbReference type="ARBA" id="ARBA00022679"/>
    </source>
</evidence>
<dbReference type="Gene3D" id="3.90.550.10">
    <property type="entry name" value="Spore Coat Polysaccharide Biosynthesis Protein SpsA, Chain A"/>
    <property type="match status" value="1"/>
</dbReference>
<accession>A0A9D9I148</accession>
<evidence type="ECO:0000256" key="2">
    <source>
        <dbReference type="ARBA" id="ARBA00004787"/>
    </source>
</evidence>
<evidence type="ECO:0000256" key="5">
    <source>
        <dbReference type="ARBA" id="ARBA00022695"/>
    </source>
</evidence>
<keyword evidence="6 7" id="KW-0414">Isoprene biosynthesis</keyword>
<dbReference type="PROSITE" id="PS01295">
    <property type="entry name" value="ISPD"/>
    <property type="match status" value="1"/>
</dbReference>
<dbReference type="Pfam" id="PF01128">
    <property type="entry name" value="IspD"/>
    <property type="match status" value="1"/>
</dbReference>
<dbReference type="GO" id="GO:0050518">
    <property type="term" value="F:2-C-methyl-D-erythritol 4-phosphate cytidylyltransferase activity"/>
    <property type="evidence" value="ECO:0007669"/>
    <property type="project" value="UniProtKB-UniRule"/>
</dbReference>
<evidence type="ECO:0000256" key="6">
    <source>
        <dbReference type="ARBA" id="ARBA00023229"/>
    </source>
</evidence>
<dbReference type="PANTHER" id="PTHR32125">
    <property type="entry name" value="2-C-METHYL-D-ERYTHRITOL 4-PHOSPHATE CYTIDYLYLTRANSFERASE, CHLOROPLASTIC"/>
    <property type="match status" value="1"/>
</dbReference>
<organism evidence="8 9">
    <name type="scientific">Candidatus Scybalomonas excrementavium</name>
    <dbReference type="NCBI Taxonomy" id="2840943"/>
    <lineage>
        <taxon>Bacteria</taxon>
        <taxon>Bacillati</taxon>
        <taxon>Bacillota</taxon>
        <taxon>Clostridia</taxon>
        <taxon>Lachnospirales</taxon>
        <taxon>Lachnospiraceae</taxon>
        <taxon>Lachnospiraceae incertae sedis</taxon>
        <taxon>Candidatus Scybalomonas</taxon>
    </lineage>
</organism>
<proteinExistence type="inferred from homology"/>
<keyword evidence="4 7" id="KW-0808">Transferase</keyword>
<feature type="site" description="Positions MEP for the nucleophilic attack" evidence="7">
    <location>
        <position position="214"/>
    </location>
</feature>
<comment type="similarity">
    <text evidence="3 7">Belongs to the IspD/TarI cytidylyltransferase family. IspD subfamily.</text>
</comment>
<dbReference type="FunFam" id="3.90.550.10:FF:000003">
    <property type="entry name" value="2-C-methyl-D-erythritol 4-phosphate cytidylyltransferase"/>
    <property type="match status" value="1"/>
</dbReference>
<evidence type="ECO:0000256" key="1">
    <source>
        <dbReference type="ARBA" id="ARBA00001282"/>
    </source>
</evidence>
<dbReference type="AlphaFoldDB" id="A0A9D9I148"/>
<protein>
    <recommendedName>
        <fullName evidence="7">2-C-methyl-D-erythritol 4-phosphate cytidylyltransferase</fullName>
        <ecNumber evidence="7">2.7.7.60</ecNumber>
    </recommendedName>
    <alternativeName>
        <fullName evidence="7">4-diphosphocytidyl-2C-methyl-D-erythritol synthase</fullName>
    </alternativeName>
    <alternativeName>
        <fullName evidence="7">MEP cytidylyltransferase</fullName>
        <shortName evidence="7">MCT</shortName>
    </alternativeName>
</protein>
<keyword evidence="5 7" id="KW-0548">Nucleotidyltransferase</keyword>